<dbReference type="SMART" id="SM00331">
    <property type="entry name" value="PP2C_SIG"/>
    <property type="match status" value="1"/>
</dbReference>
<sequence>MNDAPQAACDFETGWISHTGKVRAANEDNFLLRPEFGLWAVADGMGGHENGALASATVVAALESVGAAASASELLAMLETSVIEANATLRAEIRRRGATMGATLVALLIHRQHFACLWSGDSRVYLVRAGRIAQLSRDHTEVQDMVDIGLLSAEEACRSPRRHVITHAIGVHERPELDLENGEIADGDAFVLCSDGLTEHVGDAEILQAVEAGGAQAACDALLALTLARGAHDNVTVVVVRCRRGAERTRWMPNRPARKGVAPADDTPRSATS</sequence>
<dbReference type="SUPFAM" id="SSF81606">
    <property type="entry name" value="PP2C-like"/>
    <property type="match status" value="1"/>
</dbReference>
<dbReference type="EMBL" id="LMAR01000068">
    <property type="protein sequence ID" value="KQK28534.1"/>
    <property type="molecule type" value="Genomic_DNA"/>
</dbReference>
<keyword evidence="4" id="KW-1185">Reference proteome</keyword>
<dbReference type="RefSeq" id="WP_055730169.1">
    <property type="nucleotide sequence ID" value="NZ_LMAR01000068.1"/>
</dbReference>
<evidence type="ECO:0000256" key="1">
    <source>
        <dbReference type="SAM" id="MobiDB-lite"/>
    </source>
</evidence>
<dbReference type="SMART" id="SM00332">
    <property type="entry name" value="PP2Cc"/>
    <property type="match status" value="1"/>
</dbReference>
<dbReference type="PANTHER" id="PTHR13832:SF827">
    <property type="entry name" value="PROTEIN PHOSPHATASE 1L"/>
    <property type="match status" value="1"/>
</dbReference>
<dbReference type="InterPro" id="IPR001932">
    <property type="entry name" value="PPM-type_phosphatase-like_dom"/>
</dbReference>
<dbReference type="GO" id="GO:0004722">
    <property type="term" value="F:protein serine/threonine phosphatase activity"/>
    <property type="evidence" value="ECO:0007669"/>
    <property type="project" value="InterPro"/>
</dbReference>
<protein>
    <submittedName>
        <fullName evidence="3">Serine/threonine protein phosphatase</fullName>
    </submittedName>
</protein>
<dbReference type="Pfam" id="PF00481">
    <property type="entry name" value="PP2C"/>
    <property type="match status" value="1"/>
</dbReference>
<dbReference type="PANTHER" id="PTHR13832">
    <property type="entry name" value="PROTEIN PHOSPHATASE 2C"/>
    <property type="match status" value="1"/>
</dbReference>
<reference evidence="3 4" key="1">
    <citation type="submission" date="2015-10" db="EMBL/GenBank/DDBJ databases">
        <title>Draft genome of Bosea thiooxidans.</title>
        <authorList>
            <person name="Wang X."/>
        </authorList>
    </citation>
    <scope>NUCLEOTIDE SEQUENCE [LARGE SCALE GENOMIC DNA]</scope>
    <source>
        <strain evidence="3 4">CGMCC 9174</strain>
    </source>
</reference>
<name>A0A0Q3PFJ3_9HYPH</name>
<dbReference type="Proteomes" id="UP000051562">
    <property type="component" value="Unassembled WGS sequence"/>
</dbReference>
<accession>A0A0Q3PFJ3</accession>
<dbReference type="STRING" id="53254.SAMN05660750_04568"/>
<evidence type="ECO:0000313" key="3">
    <source>
        <dbReference type="EMBL" id="KQK28534.1"/>
    </source>
</evidence>
<dbReference type="PROSITE" id="PS51746">
    <property type="entry name" value="PPM_2"/>
    <property type="match status" value="1"/>
</dbReference>
<organism evidence="3 4">
    <name type="scientific">Bosea thiooxidans</name>
    <dbReference type="NCBI Taxonomy" id="53254"/>
    <lineage>
        <taxon>Bacteria</taxon>
        <taxon>Pseudomonadati</taxon>
        <taxon>Pseudomonadota</taxon>
        <taxon>Alphaproteobacteria</taxon>
        <taxon>Hyphomicrobiales</taxon>
        <taxon>Boseaceae</taxon>
        <taxon>Bosea</taxon>
    </lineage>
</organism>
<proteinExistence type="predicted"/>
<dbReference type="InterPro" id="IPR036457">
    <property type="entry name" value="PPM-type-like_dom_sf"/>
</dbReference>
<evidence type="ECO:0000313" key="4">
    <source>
        <dbReference type="Proteomes" id="UP000051562"/>
    </source>
</evidence>
<evidence type="ECO:0000259" key="2">
    <source>
        <dbReference type="PROSITE" id="PS51746"/>
    </source>
</evidence>
<feature type="region of interest" description="Disordered" evidence="1">
    <location>
        <begin position="251"/>
        <end position="273"/>
    </location>
</feature>
<dbReference type="InterPro" id="IPR015655">
    <property type="entry name" value="PP2C"/>
</dbReference>
<feature type="domain" description="PPM-type phosphatase" evidence="2">
    <location>
        <begin position="12"/>
        <end position="242"/>
    </location>
</feature>
<dbReference type="CDD" id="cd00143">
    <property type="entry name" value="PP2Cc"/>
    <property type="match status" value="1"/>
</dbReference>
<comment type="caution">
    <text evidence="3">The sequence shown here is derived from an EMBL/GenBank/DDBJ whole genome shotgun (WGS) entry which is preliminary data.</text>
</comment>
<dbReference type="Gene3D" id="3.60.40.10">
    <property type="entry name" value="PPM-type phosphatase domain"/>
    <property type="match status" value="1"/>
</dbReference>
<dbReference type="AlphaFoldDB" id="A0A0Q3PFJ3"/>
<gene>
    <name evidence="3" type="ORF">ARD30_21450</name>
</gene>